<dbReference type="AlphaFoldDB" id="S8ESA7"/>
<evidence type="ECO:0000256" key="1">
    <source>
        <dbReference type="SAM" id="MobiDB-lite"/>
    </source>
</evidence>
<feature type="region of interest" description="Disordered" evidence="1">
    <location>
        <begin position="449"/>
        <end position="495"/>
    </location>
</feature>
<accession>S8ESA7</accession>
<feature type="compositionally biased region" description="Pro residues" evidence="1">
    <location>
        <begin position="48"/>
        <end position="61"/>
    </location>
</feature>
<dbReference type="EMBL" id="KE504403">
    <property type="protein sequence ID" value="EPS92660.1"/>
    <property type="molecule type" value="Genomic_DNA"/>
</dbReference>
<evidence type="ECO:0000313" key="3">
    <source>
        <dbReference type="Proteomes" id="UP000015241"/>
    </source>
</evidence>
<feature type="compositionally biased region" description="Acidic residues" evidence="1">
    <location>
        <begin position="274"/>
        <end position="283"/>
    </location>
</feature>
<dbReference type="HOGENOM" id="CLU_550982_0_0_1"/>
<keyword evidence="3" id="KW-1185">Reference proteome</keyword>
<dbReference type="PANTHER" id="PTHR48125:SF10">
    <property type="entry name" value="OS12G0136300 PROTEIN"/>
    <property type="match status" value="1"/>
</dbReference>
<protein>
    <submittedName>
        <fullName evidence="2">Uncharacterized protein</fullName>
    </submittedName>
</protein>
<proteinExistence type="predicted"/>
<evidence type="ECO:0000313" key="2">
    <source>
        <dbReference type="EMBL" id="EPS92660.1"/>
    </source>
</evidence>
<feature type="compositionally biased region" description="Low complexity" evidence="1">
    <location>
        <begin position="471"/>
        <end position="489"/>
    </location>
</feature>
<feature type="compositionally biased region" description="Low complexity" evidence="1">
    <location>
        <begin position="222"/>
        <end position="245"/>
    </location>
</feature>
<organism evidence="2 3">
    <name type="scientific">Fomitopsis schrenkii</name>
    <name type="common">Brown rot fungus</name>
    <dbReference type="NCBI Taxonomy" id="2126942"/>
    <lineage>
        <taxon>Eukaryota</taxon>
        <taxon>Fungi</taxon>
        <taxon>Dikarya</taxon>
        <taxon>Basidiomycota</taxon>
        <taxon>Agaricomycotina</taxon>
        <taxon>Agaricomycetes</taxon>
        <taxon>Polyporales</taxon>
        <taxon>Fomitopsis</taxon>
    </lineage>
</organism>
<gene>
    <name evidence="2" type="ORF">FOMPIDRAFT_1056663</name>
</gene>
<dbReference type="InParanoid" id="S8ESA7"/>
<feature type="compositionally biased region" description="Acidic residues" evidence="1">
    <location>
        <begin position="254"/>
        <end position="267"/>
    </location>
</feature>
<dbReference type="Proteomes" id="UP000015241">
    <property type="component" value="Unassembled WGS sequence"/>
</dbReference>
<dbReference type="PANTHER" id="PTHR48125">
    <property type="entry name" value="LP07818P1"/>
    <property type="match status" value="1"/>
</dbReference>
<feature type="compositionally biased region" description="Pro residues" evidence="1">
    <location>
        <begin position="458"/>
        <end position="470"/>
    </location>
</feature>
<reference evidence="2 3" key="1">
    <citation type="journal article" date="2012" name="Science">
        <title>The Paleozoic origin of enzymatic lignin decomposition reconstructed from 31 fungal genomes.</title>
        <authorList>
            <person name="Floudas D."/>
            <person name="Binder M."/>
            <person name="Riley R."/>
            <person name="Barry K."/>
            <person name="Blanchette R.A."/>
            <person name="Henrissat B."/>
            <person name="Martinez A.T."/>
            <person name="Otillar R."/>
            <person name="Spatafora J.W."/>
            <person name="Yadav J.S."/>
            <person name="Aerts A."/>
            <person name="Benoit I."/>
            <person name="Boyd A."/>
            <person name="Carlson A."/>
            <person name="Copeland A."/>
            <person name="Coutinho P.M."/>
            <person name="de Vries R.P."/>
            <person name="Ferreira P."/>
            <person name="Findley K."/>
            <person name="Foster B."/>
            <person name="Gaskell J."/>
            <person name="Glotzer D."/>
            <person name="Gorecki P."/>
            <person name="Heitman J."/>
            <person name="Hesse C."/>
            <person name="Hori C."/>
            <person name="Igarashi K."/>
            <person name="Jurgens J.A."/>
            <person name="Kallen N."/>
            <person name="Kersten P."/>
            <person name="Kohler A."/>
            <person name="Kuees U."/>
            <person name="Kumar T.K.A."/>
            <person name="Kuo A."/>
            <person name="LaButti K."/>
            <person name="Larrondo L.F."/>
            <person name="Lindquist E."/>
            <person name="Ling A."/>
            <person name="Lombard V."/>
            <person name="Lucas S."/>
            <person name="Lundell T."/>
            <person name="Martin R."/>
            <person name="McLaughlin D.J."/>
            <person name="Morgenstern I."/>
            <person name="Morin E."/>
            <person name="Murat C."/>
            <person name="Nagy L.G."/>
            <person name="Nolan M."/>
            <person name="Ohm R.A."/>
            <person name="Patyshakuliyeva A."/>
            <person name="Rokas A."/>
            <person name="Ruiz-Duenas F.J."/>
            <person name="Sabat G."/>
            <person name="Salamov A."/>
            <person name="Samejima M."/>
            <person name="Schmutz J."/>
            <person name="Slot J.C."/>
            <person name="St John F."/>
            <person name="Stenlid J."/>
            <person name="Sun H."/>
            <person name="Sun S."/>
            <person name="Syed K."/>
            <person name="Tsang A."/>
            <person name="Wiebenga A."/>
            <person name="Young D."/>
            <person name="Pisabarro A."/>
            <person name="Eastwood D.C."/>
            <person name="Martin F."/>
            <person name="Cullen D."/>
            <person name="Grigoriev I.V."/>
            <person name="Hibbett D.S."/>
        </authorList>
    </citation>
    <scope>NUCLEOTIDE SEQUENCE</scope>
    <source>
        <strain evidence="3">FP-58527</strain>
    </source>
</reference>
<feature type="region of interest" description="Disordered" evidence="1">
    <location>
        <begin position="44"/>
        <end position="100"/>
    </location>
</feature>
<sequence>MASPSPPPVGPPPLLASLPPAPLPVRRPPPFVMRGGVRIFAPRRPACAPQPAPLPPPPAPPAYVQSRPPLLSITPASGSLRLRDPSPPLPLPAGPKQRNRRGHFLYEAVDPCELCRGSNNGQGQRCRVDGNIAHACAHCTKRHRPCSLVRTDGAPYPVRYVGAHPLVRLNRAQAASFPFPPPSAIVQPGPVTPPANLLEAYREGSPPVDDLAVPAPITRARATARSLRSRTTALASSARDAAALARRTRATSVEPEDPDTSEEDDELDQKGSDFEPESEDPDGDALTLEALANRIRELERRTTARFEALEPTVPRHMVARLTQVETVLTSIQRATGPALDRRFQVPQDQHVARTAAVYSNLGPRIDSIGALSQHTHRVALAHSESLGSAVSELVVRLACTDDRIEALATLIDEVANIAGDPAVLDALATVETTMQNVLEVLRAASYVRRRPTSSGHSPPAPSVPSAPQPPSASTLPSASPVPSAPPFAAQDRHPN</sequence>
<name>S8ESA7_FOMSC</name>
<feature type="region of interest" description="Disordered" evidence="1">
    <location>
        <begin position="1"/>
        <end position="29"/>
    </location>
</feature>
<feature type="region of interest" description="Disordered" evidence="1">
    <location>
        <begin position="222"/>
        <end position="286"/>
    </location>
</feature>